<reference evidence="1 2" key="1">
    <citation type="submission" date="2021-12" db="EMBL/GenBank/DDBJ databases">
        <title>Genome sequencing of bacteria with rrn-lacking chromosome and rrn-plasmid.</title>
        <authorList>
            <person name="Anda M."/>
            <person name="Iwasaki W."/>
        </authorList>
    </citation>
    <scope>NUCLEOTIDE SEQUENCE [LARGE SCALE GENOMIC DNA]</scope>
    <source>
        <strain evidence="1 2">NBRC 101262</strain>
    </source>
</reference>
<dbReference type="EMBL" id="AP025292">
    <property type="protein sequence ID" value="BDC98265.1"/>
    <property type="molecule type" value="Genomic_DNA"/>
</dbReference>
<evidence type="ECO:0008006" key="3">
    <source>
        <dbReference type="Google" id="ProtNLM"/>
    </source>
</evidence>
<organism evidence="1 2">
    <name type="scientific">Persicobacter psychrovividus</name>
    <dbReference type="NCBI Taxonomy" id="387638"/>
    <lineage>
        <taxon>Bacteria</taxon>
        <taxon>Pseudomonadati</taxon>
        <taxon>Bacteroidota</taxon>
        <taxon>Cytophagia</taxon>
        <taxon>Cytophagales</taxon>
        <taxon>Persicobacteraceae</taxon>
        <taxon>Persicobacter</taxon>
    </lineage>
</organism>
<sequence>MKLFNKIVLGVGVLGTLATGCTQGFEEANTNNNAPEVVPTYSLMYGGTRAIVDELRDEWMFSGRGVNSWVQYWAQRNYTEEDRFQYRENNNNSSWKRIYTSLNDIQRVIEIAQDPELSGSYALAYGDPDNQAAAAMILKAWTFQILADSYGAVPYHTTGAENADFQALNIAMYPAPKYVSAEEIYPDLLNELKAAAEMIDTSKPVFTERDYIFGGNAEAWKRFANSLRVRVAVRMRAKDQTLADKHITEAVASGVMESNDHTAAYTYDAFALKGAPKYGAFFVSNRTDFAVANSFVDLLKGLDVKPDGTTPMNNPFAGLVDPRLQKFASPVGTTTEAIKAGIVPELDDLSKYVGQPYGLDNGIASEVSPFTSLPSQGVLKVDFSEVLMEYAELCFLLSEVNNWDQMYYEKGVRASMERWGVEETKIDAYVAALPAASMETVLTQKYIALYLQPAEAWAEYRRTGYPMTIIMPGDVTYVNEDGESFEFEPLVPDLTEMPARLNFSQEEFLLNEDGYKAGVSVLGGNSLDTKVWWMP</sequence>
<protein>
    <recommendedName>
        <fullName evidence="3">SusD/RagB family nutrient-binding outer membrane lipoprotein</fullName>
    </recommendedName>
</protein>
<proteinExistence type="predicted"/>
<dbReference type="RefSeq" id="WP_332920792.1">
    <property type="nucleotide sequence ID" value="NZ_AP025292.1"/>
</dbReference>
<dbReference type="Pfam" id="PF12771">
    <property type="entry name" value="SusD-like_2"/>
    <property type="match status" value="1"/>
</dbReference>
<accession>A0ABN6L5L3</accession>
<evidence type="ECO:0000313" key="1">
    <source>
        <dbReference type="EMBL" id="BDC98265.1"/>
    </source>
</evidence>
<dbReference type="Gene3D" id="1.25.40.390">
    <property type="match status" value="1"/>
</dbReference>
<keyword evidence="2" id="KW-1185">Reference proteome</keyword>
<evidence type="ECO:0000313" key="2">
    <source>
        <dbReference type="Proteomes" id="UP001354989"/>
    </source>
</evidence>
<gene>
    <name evidence="1" type="ORF">PEPS_05460</name>
</gene>
<dbReference type="SUPFAM" id="SSF48452">
    <property type="entry name" value="TPR-like"/>
    <property type="match status" value="1"/>
</dbReference>
<dbReference type="InterPro" id="IPR041662">
    <property type="entry name" value="SusD-like_2"/>
</dbReference>
<dbReference type="InterPro" id="IPR011990">
    <property type="entry name" value="TPR-like_helical_dom_sf"/>
</dbReference>
<name>A0ABN6L5L3_9BACT</name>
<dbReference type="Proteomes" id="UP001354989">
    <property type="component" value="Chromosome"/>
</dbReference>